<evidence type="ECO:0000256" key="1">
    <source>
        <dbReference type="SAM" id="Phobius"/>
    </source>
</evidence>
<feature type="domain" description="Glycosyltransferase 2-like" evidence="2">
    <location>
        <begin position="9"/>
        <end position="137"/>
    </location>
</feature>
<reference evidence="3" key="1">
    <citation type="journal article" date="2014" name="Int. J. Syst. Evol. Microbiol.">
        <title>Complete genome sequence of Corynebacterium casei LMG S-19264T (=DSM 44701T), isolated from a smear-ripened cheese.</title>
        <authorList>
            <consortium name="US DOE Joint Genome Institute (JGI-PGF)"/>
            <person name="Walter F."/>
            <person name="Albersmeier A."/>
            <person name="Kalinowski J."/>
            <person name="Ruckert C."/>
        </authorList>
    </citation>
    <scope>NUCLEOTIDE SEQUENCE</scope>
    <source>
        <strain evidence="3">CGMCC 1.15763</strain>
    </source>
</reference>
<dbReference type="AlphaFoldDB" id="A0A917MEM4"/>
<dbReference type="PANTHER" id="PTHR22916:SF3">
    <property type="entry name" value="UDP-GLCNAC:BETAGAL BETA-1,3-N-ACETYLGLUCOSAMINYLTRANSFERASE-LIKE PROTEIN 1"/>
    <property type="match status" value="1"/>
</dbReference>
<comment type="caution">
    <text evidence="3">The sequence shown here is derived from an EMBL/GenBank/DDBJ whole genome shotgun (WGS) entry which is preliminary data.</text>
</comment>
<proteinExistence type="predicted"/>
<accession>A0A917MEM4</accession>
<keyword evidence="3" id="KW-0808">Transferase</keyword>
<feature type="transmembrane region" description="Helical" evidence="1">
    <location>
        <begin position="230"/>
        <end position="247"/>
    </location>
</feature>
<dbReference type="Pfam" id="PF00535">
    <property type="entry name" value="Glycos_transf_2"/>
    <property type="match status" value="1"/>
</dbReference>
<dbReference type="InterPro" id="IPR001173">
    <property type="entry name" value="Glyco_trans_2-like"/>
</dbReference>
<dbReference type="Proteomes" id="UP000633278">
    <property type="component" value="Unassembled WGS sequence"/>
</dbReference>
<name>A0A917MEM4_9FLAO</name>
<keyword evidence="1" id="KW-1133">Transmembrane helix</keyword>
<keyword evidence="1" id="KW-0812">Transmembrane</keyword>
<organism evidence="3 4">
    <name type="scientific">Polaribacter pacificus</name>
    <dbReference type="NCBI Taxonomy" id="1775173"/>
    <lineage>
        <taxon>Bacteria</taxon>
        <taxon>Pseudomonadati</taxon>
        <taxon>Bacteroidota</taxon>
        <taxon>Flavobacteriia</taxon>
        <taxon>Flavobacteriales</taxon>
        <taxon>Flavobacteriaceae</taxon>
    </lineage>
</organism>
<protein>
    <submittedName>
        <fullName evidence="3">Glycosyl transferase</fullName>
    </submittedName>
</protein>
<sequence length="252" mass="29489">MKKNSPLVSIITPCYNSEVFIEEAIKSVQAQTYENWEMLITDDGSEDNSIEIIKKMIELDTRIQLFSIQNSGPAVARNKSIKHASGQYLAFLDSDDIWFPNFIETSLTHIEKSEGFVFASYKRCDEVTLKDVYEDFIVPERVTYFDILKTNSISCLTAFIDVKKLGVEYMPEVLFRQDMGLWLKYLKKINFAIGIKEVLAIYRIREGSHSRNKIKLLKPQWYFYRQVEKISVLMSIYLMLIWGFNGFRKYKS</sequence>
<evidence type="ECO:0000313" key="3">
    <source>
        <dbReference type="EMBL" id="GGG99479.1"/>
    </source>
</evidence>
<dbReference type="Gene3D" id="3.90.550.10">
    <property type="entry name" value="Spore Coat Polysaccharide Biosynthesis Protein SpsA, Chain A"/>
    <property type="match status" value="1"/>
</dbReference>
<dbReference type="SUPFAM" id="SSF53448">
    <property type="entry name" value="Nucleotide-diphospho-sugar transferases"/>
    <property type="match status" value="1"/>
</dbReference>
<dbReference type="GO" id="GO:0016758">
    <property type="term" value="F:hexosyltransferase activity"/>
    <property type="evidence" value="ECO:0007669"/>
    <property type="project" value="UniProtKB-ARBA"/>
</dbReference>
<keyword evidence="1" id="KW-0472">Membrane</keyword>
<dbReference type="RefSeq" id="WP_188598918.1">
    <property type="nucleotide sequence ID" value="NZ_BMJW01000002.1"/>
</dbReference>
<evidence type="ECO:0000313" key="4">
    <source>
        <dbReference type="Proteomes" id="UP000633278"/>
    </source>
</evidence>
<dbReference type="InterPro" id="IPR029044">
    <property type="entry name" value="Nucleotide-diphossugar_trans"/>
</dbReference>
<dbReference type="EMBL" id="BMJW01000002">
    <property type="protein sequence ID" value="GGG99479.1"/>
    <property type="molecule type" value="Genomic_DNA"/>
</dbReference>
<keyword evidence="4" id="KW-1185">Reference proteome</keyword>
<reference evidence="3" key="2">
    <citation type="submission" date="2020-09" db="EMBL/GenBank/DDBJ databases">
        <authorList>
            <person name="Sun Q."/>
            <person name="Zhou Y."/>
        </authorList>
    </citation>
    <scope>NUCLEOTIDE SEQUENCE</scope>
    <source>
        <strain evidence="3">CGMCC 1.15763</strain>
    </source>
</reference>
<evidence type="ECO:0000259" key="2">
    <source>
        <dbReference type="Pfam" id="PF00535"/>
    </source>
</evidence>
<gene>
    <name evidence="3" type="primary">tuaG</name>
    <name evidence="3" type="ORF">GCM10011416_17240</name>
</gene>
<dbReference type="CDD" id="cd00761">
    <property type="entry name" value="Glyco_tranf_GTA_type"/>
    <property type="match status" value="1"/>
</dbReference>
<dbReference type="PANTHER" id="PTHR22916">
    <property type="entry name" value="GLYCOSYLTRANSFERASE"/>
    <property type="match status" value="1"/>
</dbReference>